<dbReference type="AlphaFoldDB" id="W0A857"/>
<sequence length="172" mass="19138">MVDGKRNGGEMLAVRRILRIIGRSRITQEAVMEADRLAIANQLGRFARILDARDWAAVGEVFAEDVAFDYGDGREQAGIAAMREQFSSHLDGCGPSQHLIGSVMIDFDDAGATSRAYVQARHQGRADRSERIFDTHGDYVDRWEKRASGWRIVRRDAHWSMHIGDAGILGPG</sequence>
<evidence type="ECO:0000313" key="2">
    <source>
        <dbReference type="EMBL" id="AHE53291.1"/>
    </source>
</evidence>
<dbReference type="eggNOG" id="COG5517">
    <property type="taxonomic scope" value="Bacteria"/>
</dbReference>
<dbReference type="Proteomes" id="UP000018851">
    <property type="component" value="Chromosome"/>
</dbReference>
<protein>
    <recommendedName>
        <fullName evidence="1">SnoaL-like domain-containing protein</fullName>
    </recommendedName>
</protein>
<reference evidence="2 3" key="1">
    <citation type="submission" date="2013-07" db="EMBL/GenBank/DDBJ databases">
        <title>Completed genome of Sphingomonas sanxanigenens NX02.</title>
        <authorList>
            <person name="Ma T."/>
            <person name="Huang H."/>
            <person name="Wu M."/>
            <person name="Li X."/>
            <person name="Li G."/>
        </authorList>
    </citation>
    <scope>NUCLEOTIDE SEQUENCE [LARGE SCALE GENOMIC DNA]</scope>
    <source>
        <strain evidence="2 3">NX02</strain>
    </source>
</reference>
<dbReference type="STRING" id="1123269.NX02_07830"/>
<proteinExistence type="predicted"/>
<dbReference type="PATRIC" id="fig|1123269.5.peg.1527"/>
<organism evidence="2 3">
    <name type="scientific">Sphingomonas sanxanigenens DSM 19645 = NX02</name>
    <dbReference type="NCBI Taxonomy" id="1123269"/>
    <lineage>
        <taxon>Bacteria</taxon>
        <taxon>Pseudomonadati</taxon>
        <taxon>Pseudomonadota</taxon>
        <taxon>Alphaproteobacteria</taxon>
        <taxon>Sphingomonadales</taxon>
        <taxon>Sphingomonadaceae</taxon>
        <taxon>Sphingomonas</taxon>
    </lineage>
</organism>
<gene>
    <name evidence="2" type="ORF">NX02_07830</name>
</gene>
<dbReference type="Gene3D" id="3.10.450.50">
    <property type="match status" value="1"/>
</dbReference>
<evidence type="ECO:0000259" key="1">
    <source>
        <dbReference type="Pfam" id="PF13577"/>
    </source>
</evidence>
<dbReference type="Pfam" id="PF13577">
    <property type="entry name" value="SnoaL_4"/>
    <property type="match status" value="1"/>
</dbReference>
<keyword evidence="3" id="KW-1185">Reference proteome</keyword>
<dbReference type="InterPro" id="IPR037401">
    <property type="entry name" value="SnoaL-like"/>
</dbReference>
<feature type="domain" description="SnoaL-like" evidence="1">
    <location>
        <begin position="34"/>
        <end position="156"/>
    </location>
</feature>
<name>W0A857_9SPHN</name>
<dbReference type="InterPro" id="IPR032710">
    <property type="entry name" value="NTF2-like_dom_sf"/>
</dbReference>
<dbReference type="EMBL" id="CP006644">
    <property type="protein sequence ID" value="AHE53291.1"/>
    <property type="molecule type" value="Genomic_DNA"/>
</dbReference>
<dbReference type="KEGG" id="ssan:NX02_07830"/>
<dbReference type="HOGENOM" id="CLU_106738_10_2_5"/>
<evidence type="ECO:0000313" key="3">
    <source>
        <dbReference type="Proteomes" id="UP000018851"/>
    </source>
</evidence>
<accession>W0A857</accession>
<dbReference type="CDD" id="cd00531">
    <property type="entry name" value="NTF2_like"/>
    <property type="match status" value="1"/>
</dbReference>
<dbReference type="SUPFAM" id="SSF54427">
    <property type="entry name" value="NTF2-like"/>
    <property type="match status" value="1"/>
</dbReference>